<dbReference type="NCBIfam" id="NF038083">
    <property type="entry name" value="CU044_5270_fam"/>
    <property type="match status" value="1"/>
</dbReference>
<sequence length="341" mass="36595">MTVLDRFRAEVPRPGLDELRSEEARLMAAIAGADAGVDSASVRRVRLVRRGRLTIGVAGGLAAAAVAGVVVVTARGPEQGTVTHVMPVAASRVLTRAADASTGFPELRPEPGQFLVYESQTMDPVESNSAQGHARYLARSVRKVWLPVEGDSTRGVIEERTLAPRPYPGWPIPPSARRAGPNGGPEKLADFDDRAEFLRNDFAYVSRLPTEPQKMYEHLYTRLGTGPQADVEAWMRVGGLLTEAYLPSAQRVALYRAAAAIPGVTTVDRAVDAAGRAGIAAAKTVGGVRREYLFDQRTYQYLGQREVVTDAAVARAPVGSVLTSTAQLRVSVANRAPRVDS</sequence>
<dbReference type="OrthoDB" id="3612087at2"/>
<name>A0A5D0UER2_9ACTN</name>
<keyword evidence="3" id="KW-1185">Reference proteome</keyword>
<organism evidence="2 3">
    <name type="scientific">Actinomadura syzygii</name>
    <dbReference type="NCBI Taxonomy" id="1427538"/>
    <lineage>
        <taxon>Bacteria</taxon>
        <taxon>Bacillati</taxon>
        <taxon>Actinomycetota</taxon>
        <taxon>Actinomycetes</taxon>
        <taxon>Streptosporangiales</taxon>
        <taxon>Thermomonosporaceae</taxon>
        <taxon>Actinomadura</taxon>
    </lineage>
</organism>
<evidence type="ECO:0008006" key="4">
    <source>
        <dbReference type="Google" id="ProtNLM"/>
    </source>
</evidence>
<proteinExistence type="predicted"/>
<accession>A0A5D0UER2</accession>
<dbReference type="Proteomes" id="UP000322634">
    <property type="component" value="Unassembled WGS sequence"/>
</dbReference>
<keyword evidence="1" id="KW-0812">Transmembrane</keyword>
<protein>
    <recommendedName>
        <fullName evidence="4">CU044_5270 family protein</fullName>
    </recommendedName>
</protein>
<comment type="caution">
    <text evidence="2">The sequence shown here is derived from an EMBL/GenBank/DDBJ whole genome shotgun (WGS) entry which is preliminary data.</text>
</comment>
<dbReference type="EMBL" id="VSFF01000003">
    <property type="protein sequence ID" value="TYC16908.1"/>
    <property type="molecule type" value="Genomic_DNA"/>
</dbReference>
<evidence type="ECO:0000313" key="2">
    <source>
        <dbReference type="EMBL" id="TYC16908.1"/>
    </source>
</evidence>
<evidence type="ECO:0000256" key="1">
    <source>
        <dbReference type="SAM" id="Phobius"/>
    </source>
</evidence>
<dbReference type="AlphaFoldDB" id="A0A5D0UER2"/>
<reference evidence="2 3" key="1">
    <citation type="submission" date="2019-08" db="EMBL/GenBank/DDBJ databases">
        <title>Actinomadura sp. nov. CYP1-5 isolated from mountain soil.</title>
        <authorList>
            <person name="Songsumanus A."/>
            <person name="Kuncharoen N."/>
            <person name="Kudo T."/>
            <person name="Yuki M."/>
            <person name="Igarashi Y."/>
            <person name="Tanasupawat S."/>
        </authorList>
    </citation>
    <scope>NUCLEOTIDE SEQUENCE [LARGE SCALE GENOMIC DNA]</scope>
    <source>
        <strain evidence="2 3">GKU157</strain>
    </source>
</reference>
<feature type="transmembrane region" description="Helical" evidence="1">
    <location>
        <begin position="53"/>
        <end position="74"/>
    </location>
</feature>
<gene>
    <name evidence="2" type="ORF">FXF65_08130</name>
</gene>
<keyword evidence="1" id="KW-0472">Membrane</keyword>
<keyword evidence="1" id="KW-1133">Transmembrane helix</keyword>
<evidence type="ECO:0000313" key="3">
    <source>
        <dbReference type="Proteomes" id="UP000322634"/>
    </source>
</evidence>
<dbReference type="InterPro" id="IPR047789">
    <property type="entry name" value="CU044_5270-like"/>
</dbReference>